<dbReference type="GO" id="GO:0016829">
    <property type="term" value="F:lyase activity"/>
    <property type="evidence" value="ECO:0007669"/>
    <property type="project" value="UniProtKB-KW"/>
</dbReference>
<organism evidence="3 4">
    <name type="scientific">Nitratidesulfovibrio termitidis HI1</name>
    <dbReference type="NCBI Taxonomy" id="644897"/>
    <lineage>
        <taxon>Bacteria</taxon>
        <taxon>Pseudomonadati</taxon>
        <taxon>Thermodesulfobacteriota</taxon>
        <taxon>Desulfovibrionia</taxon>
        <taxon>Desulfovibrionales</taxon>
        <taxon>Desulfovibrionaceae</taxon>
        <taxon>Nitratidesulfovibrio</taxon>
    </lineage>
</organism>
<feature type="domain" description="SAF" evidence="2">
    <location>
        <begin position="11"/>
        <end position="87"/>
    </location>
</feature>
<gene>
    <name evidence="3" type="ORF">DesteDRAFT_0008</name>
</gene>
<evidence type="ECO:0000256" key="1">
    <source>
        <dbReference type="ARBA" id="ARBA00023239"/>
    </source>
</evidence>
<dbReference type="OrthoDB" id="9804574at2"/>
<dbReference type="PANTHER" id="PTHR30536">
    <property type="entry name" value="ALTRONATE/GALACTARATE DEHYDRATASE"/>
    <property type="match status" value="1"/>
</dbReference>
<comment type="caution">
    <text evidence="3">The sequence shown here is derived from an EMBL/GenBank/DDBJ whole genome shotgun (WGS) entry which is preliminary data.</text>
</comment>
<accession>W9E1W2</accession>
<dbReference type="HOGENOM" id="CLU_084161_3_0_7"/>
<name>W9E1W2_9BACT</name>
<keyword evidence="4" id="KW-1185">Reference proteome</keyword>
<dbReference type="GO" id="GO:0019698">
    <property type="term" value="P:D-galacturonate catabolic process"/>
    <property type="evidence" value="ECO:0007669"/>
    <property type="project" value="TreeGrafter"/>
</dbReference>
<dbReference type="Pfam" id="PF08666">
    <property type="entry name" value="SAF"/>
    <property type="match status" value="1"/>
</dbReference>
<dbReference type="RefSeq" id="WP_035063748.1">
    <property type="nucleotide sequence ID" value="NZ_KI632512.1"/>
</dbReference>
<keyword evidence="1" id="KW-0456">Lyase</keyword>
<protein>
    <submittedName>
        <fullName evidence="3">Altronate dehydratase</fullName>
    </submittedName>
</protein>
<dbReference type="PANTHER" id="PTHR30536:SF5">
    <property type="entry name" value="ALTRONATE DEHYDRATASE"/>
    <property type="match status" value="1"/>
</dbReference>
<dbReference type="Gene3D" id="2.30.130.110">
    <property type="match status" value="1"/>
</dbReference>
<dbReference type="CDD" id="cd11613">
    <property type="entry name" value="SAF_AH_GD"/>
    <property type="match status" value="1"/>
</dbReference>
<dbReference type="AlphaFoldDB" id="W9E1W2"/>
<dbReference type="InterPro" id="IPR013974">
    <property type="entry name" value="SAF"/>
</dbReference>
<dbReference type="InterPro" id="IPR044144">
    <property type="entry name" value="SAF_UxaA/GarD"/>
</dbReference>
<reference evidence="3 4" key="1">
    <citation type="submission" date="2013-08" db="EMBL/GenBank/DDBJ databases">
        <authorList>
            <consortium name="DOE Joint Genome Institute"/>
            <person name="Hazen T.C."/>
            <person name="Huntemann M."/>
            <person name="Han J."/>
            <person name="Chen A."/>
            <person name="Kyrpides N."/>
            <person name="Mavromatis K."/>
            <person name="Markowitz V."/>
            <person name="Palaniappan K."/>
            <person name="Ivanova N."/>
            <person name="Schaumberg A."/>
            <person name="Pati A."/>
            <person name="Liolios K."/>
            <person name="Nordberg H.P."/>
            <person name="Cantor M.N."/>
            <person name="Hua S.X."/>
            <person name="Woyke T."/>
        </authorList>
    </citation>
    <scope>NUCLEOTIDE SEQUENCE [LARGE SCALE GENOMIC DNA]</scope>
    <source>
        <strain evidence="3 4">HI1</strain>
    </source>
</reference>
<dbReference type="InterPro" id="IPR052172">
    <property type="entry name" value="UxaA_altronate/galactarate_dh"/>
</dbReference>
<dbReference type="SMART" id="SM00858">
    <property type="entry name" value="SAF"/>
    <property type="match status" value="1"/>
</dbReference>
<proteinExistence type="predicted"/>
<evidence type="ECO:0000313" key="4">
    <source>
        <dbReference type="Proteomes" id="UP000242380"/>
    </source>
</evidence>
<evidence type="ECO:0000313" key="3">
    <source>
        <dbReference type="EMBL" id="ETA73119.1"/>
    </source>
</evidence>
<evidence type="ECO:0000259" key="2">
    <source>
        <dbReference type="SMART" id="SM00858"/>
    </source>
</evidence>
<sequence>MNNAVLIDERDDVVVAIEPISKGEEVVYLPKAGDPERFTAADDITIYHKVARRRITKGTKVSKYGEHIGEALCDIGVGSHVHEHNVEGVRENLDI</sequence>
<dbReference type="Proteomes" id="UP000242380">
    <property type="component" value="Unassembled WGS sequence"/>
</dbReference>
<dbReference type="EMBL" id="AZAO01000001">
    <property type="protein sequence ID" value="ETA73119.1"/>
    <property type="molecule type" value="Genomic_DNA"/>
</dbReference>